<dbReference type="Proteomes" id="UP000193944">
    <property type="component" value="Unassembled WGS sequence"/>
</dbReference>
<dbReference type="InterPro" id="IPR019148">
    <property type="entry name" value="Nuclear_protein_DGCR14_ESS-2"/>
</dbReference>
<comment type="caution">
    <text evidence="4">The sequence shown here is derived from an EMBL/GenBank/DDBJ whole genome shotgun (WGS) entry which is preliminary data.</text>
</comment>
<proteinExistence type="inferred from homology"/>
<evidence type="ECO:0000256" key="1">
    <source>
        <dbReference type="ARBA" id="ARBA00004123"/>
    </source>
</evidence>
<evidence type="ECO:0000256" key="2">
    <source>
        <dbReference type="ARBA" id="ARBA00009072"/>
    </source>
</evidence>
<keyword evidence="5" id="KW-1185">Reference proteome</keyword>
<dbReference type="Pfam" id="PF09751">
    <property type="entry name" value="Es2"/>
    <property type="match status" value="1"/>
</dbReference>
<gene>
    <name evidence="4" type="ORF">BCR32DRAFT_249332</name>
</gene>
<organism evidence="4 5">
    <name type="scientific">Anaeromyces robustus</name>
    <dbReference type="NCBI Taxonomy" id="1754192"/>
    <lineage>
        <taxon>Eukaryota</taxon>
        <taxon>Fungi</taxon>
        <taxon>Fungi incertae sedis</taxon>
        <taxon>Chytridiomycota</taxon>
        <taxon>Chytridiomycota incertae sedis</taxon>
        <taxon>Neocallimastigomycetes</taxon>
        <taxon>Neocallimastigales</taxon>
        <taxon>Neocallimastigaceae</taxon>
        <taxon>Anaeromyces</taxon>
    </lineage>
</organism>
<dbReference type="STRING" id="1754192.A0A1Y1WQA4"/>
<dbReference type="OrthoDB" id="2134095at2759"/>
<accession>A0A1Y1WQA4</accession>
<evidence type="ECO:0000313" key="5">
    <source>
        <dbReference type="Proteomes" id="UP000193944"/>
    </source>
</evidence>
<evidence type="ECO:0000256" key="3">
    <source>
        <dbReference type="ARBA" id="ARBA00023242"/>
    </source>
</evidence>
<comment type="similarity">
    <text evidence="2">Belongs to the ESS2 family.</text>
</comment>
<keyword evidence="3" id="KW-0539">Nucleus</keyword>
<protein>
    <submittedName>
        <fullName evidence="4">Uncharacterized protein</fullName>
    </submittedName>
</protein>
<evidence type="ECO:0000313" key="4">
    <source>
        <dbReference type="EMBL" id="ORX75727.1"/>
    </source>
</evidence>
<dbReference type="PANTHER" id="PTHR12940:SF0">
    <property type="entry name" value="SPLICING FACTOR ESS-2 HOMOLOG"/>
    <property type="match status" value="1"/>
</dbReference>
<dbReference type="AlphaFoldDB" id="A0A1Y1WQA4"/>
<reference evidence="4 5" key="2">
    <citation type="submission" date="2016-08" db="EMBL/GenBank/DDBJ databases">
        <title>Pervasive Adenine N6-methylation of Active Genes in Fungi.</title>
        <authorList>
            <consortium name="DOE Joint Genome Institute"/>
            <person name="Mondo S.J."/>
            <person name="Dannebaum R.O."/>
            <person name="Kuo R.C."/>
            <person name="Labutti K."/>
            <person name="Haridas S."/>
            <person name="Kuo A."/>
            <person name="Salamov A."/>
            <person name="Ahrendt S.R."/>
            <person name="Lipzen A."/>
            <person name="Sullivan W."/>
            <person name="Andreopoulos W.B."/>
            <person name="Clum A."/>
            <person name="Lindquist E."/>
            <person name="Daum C."/>
            <person name="Ramamoorthy G.K."/>
            <person name="Gryganskyi A."/>
            <person name="Culley D."/>
            <person name="Magnuson J.K."/>
            <person name="James T.Y."/>
            <person name="O'Malley M.A."/>
            <person name="Stajich J.E."/>
            <person name="Spatafora J.W."/>
            <person name="Visel A."/>
            <person name="Grigoriev I.V."/>
        </authorList>
    </citation>
    <scope>NUCLEOTIDE SEQUENCE [LARGE SCALE GENOMIC DNA]</scope>
    <source>
        <strain evidence="4 5">S4</strain>
    </source>
</reference>
<dbReference type="EMBL" id="MCFG01000340">
    <property type="protein sequence ID" value="ORX75727.1"/>
    <property type="molecule type" value="Genomic_DNA"/>
</dbReference>
<dbReference type="GO" id="GO:0071013">
    <property type="term" value="C:catalytic step 2 spliceosome"/>
    <property type="evidence" value="ECO:0007669"/>
    <property type="project" value="TreeGrafter"/>
</dbReference>
<name>A0A1Y1WQA4_9FUNG</name>
<sequence>MDVTNNKKSIIIDESTNDSKNDKQIKIEKEKIVLEEDEYIEGLSKVIKRDYFPNIDKMKIQNDLLDALQEQDSFRARNLSKQLLSYDANKNKEYSQKDKNGIDTTLSVDAYQSKYTSEDNDSFNEIISKNNEMKKAVNEKLYGQEKTKLLMNSNYQNASDIGKTVETKQIETWKYKTKNSLMFIPDGNHLIKESEEVKRQAPKQISHANTRFEDTVNIQEIKEQVINFNLLKL</sequence>
<comment type="subcellular location">
    <subcellularLocation>
        <location evidence="1">Nucleus</location>
    </subcellularLocation>
</comment>
<dbReference type="PANTHER" id="PTHR12940">
    <property type="entry name" value="ES-2 PROTEIN - RELATED"/>
    <property type="match status" value="1"/>
</dbReference>
<reference evidence="4 5" key="1">
    <citation type="submission" date="2016-08" db="EMBL/GenBank/DDBJ databases">
        <title>A Parts List for Fungal Cellulosomes Revealed by Comparative Genomics.</title>
        <authorList>
            <consortium name="DOE Joint Genome Institute"/>
            <person name="Haitjema C.H."/>
            <person name="Gilmore S.P."/>
            <person name="Henske J.K."/>
            <person name="Solomon K.V."/>
            <person name="De Groot R."/>
            <person name="Kuo A."/>
            <person name="Mondo S.J."/>
            <person name="Salamov A.A."/>
            <person name="Labutti K."/>
            <person name="Zhao Z."/>
            <person name="Chiniquy J."/>
            <person name="Barry K."/>
            <person name="Brewer H.M."/>
            <person name="Purvine S.O."/>
            <person name="Wright A.T."/>
            <person name="Boxma B."/>
            <person name="Van Alen T."/>
            <person name="Hackstein J.H."/>
            <person name="Baker S.E."/>
            <person name="Grigoriev I.V."/>
            <person name="O'Malley M.A."/>
        </authorList>
    </citation>
    <scope>NUCLEOTIDE SEQUENCE [LARGE SCALE GENOMIC DNA]</scope>
    <source>
        <strain evidence="4 5">S4</strain>
    </source>
</reference>